<evidence type="ECO:0000313" key="2">
    <source>
        <dbReference type="EMBL" id="ORJ59102.1"/>
    </source>
</evidence>
<dbReference type="EMBL" id="NAAD01000013">
    <property type="protein sequence ID" value="ORJ59102.1"/>
    <property type="molecule type" value="Genomic_DNA"/>
</dbReference>
<dbReference type="PANTHER" id="PTHR43679:SF2">
    <property type="entry name" value="OCTANOYL-[GCVH]:PROTEIN N-OCTANOYLTRANSFERASE"/>
    <property type="match status" value="1"/>
</dbReference>
<dbReference type="STRING" id="1969733.B5V00_11070"/>
<evidence type="ECO:0000313" key="3">
    <source>
        <dbReference type="Proteomes" id="UP000193136"/>
    </source>
</evidence>
<dbReference type="InterPro" id="IPR050664">
    <property type="entry name" value="Octanoyltrans_LipM/LipL"/>
</dbReference>
<dbReference type="OrthoDB" id="9787898at2"/>
<dbReference type="Pfam" id="PF21948">
    <property type="entry name" value="LplA-B_cat"/>
    <property type="match status" value="1"/>
</dbReference>
<dbReference type="RefSeq" id="WP_085010860.1">
    <property type="nucleotide sequence ID" value="NZ_NAAD01000013.1"/>
</dbReference>
<proteinExistence type="predicted"/>
<keyword evidence="3" id="KW-1185">Reference proteome</keyword>
<accession>A0A1X0Y202</accession>
<name>A0A1X0Y202_9BACT</name>
<sequence>MDAAHHTWRLIESGYLSGAENMAIDEALLEAVADGHSLPILRIYRWRPATVTLGYGQRGSRVVNLDACRRLGYDVVRRCTGGRAVLHDREVTYAVIAPVGQGCFPAAVLESYRVIAEVLRDVYRSFGVDAQLSPRRMAGSGTTAAEQSACFTAPGQYELLYRGCKLAGCAQKRLRGAFLQHGSLPVDLDLEKLYMALDTERRLTPVAGARLLRGHVGWLNRWSAELISVEAVAERLPALFAEKLCLTWDRTGLTADERGRAVQLQNERYAVDAWNLQGLC</sequence>
<organism evidence="2 3">
    <name type="scientific">Geothermobacter hydrogeniphilus</name>
    <dbReference type="NCBI Taxonomy" id="1969733"/>
    <lineage>
        <taxon>Bacteria</taxon>
        <taxon>Pseudomonadati</taxon>
        <taxon>Thermodesulfobacteriota</taxon>
        <taxon>Desulfuromonadia</taxon>
        <taxon>Desulfuromonadales</taxon>
        <taxon>Geothermobacteraceae</taxon>
        <taxon>Geothermobacter</taxon>
    </lineage>
</organism>
<feature type="domain" description="BPL/LPL catalytic" evidence="1">
    <location>
        <begin position="35"/>
        <end position="248"/>
    </location>
</feature>
<dbReference type="InterPro" id="IPR045864">
    <property type="entry name" value="aa-tRNA-synth_II/BPL/LPL"/>
</dbReference>
<reference evidence="2 3" key="1">
    <citation type="submission" date="2017-03" db="EMBL/GenBank/DDBJ databases">
        <title>Genome sequence of Geothermobacter sp. EPR-M, Deep-Sea Iron Reducer.</title>
        <authorList>
            <person name="Tully B."/>
            <person name="Savalia P."/>
            <person name="Abuyen K."/>
            <person name="Baughan C."/>
            <person name="Romero E."/>
            <person name="Ronkowski C."/>
            <person name="Torres B."/>
            <person name="Tremblay J."/>
            <person name="Trujillo A."/>
            <person name="Tyler M."/>
            <person name="Perez-Rodriguez I."/>
            <person name="Amend J."/>
        </authorList>
    </citation>
    <scope>NUCLEOTIDE SEQUENCE [LARGE SCALE GENOMIC DNA]</scope>
    <source>
        <strain evidence="2 3">EPR-M</strain>
    </source>
</reference>
<comment type="caution">
    <text evidence="2">The sequence shown here is derived from an EMBL/GenBank/DDBJ whole genome shotgun (WGS) entry which is preliminary data.</text>
</comment>
<dbReference type="SUPFAM" id="SSF55681">
    <property type="entry name" value="Class II aaRS and biotin synthetases"/>
    <property type="match status" value="1"/>
</dbReference>
<gene>
    <name evidence="2" type="ORF">B5V00_11070</name>
</gene>
<dbReference type="PANTHER" id="PTHR43679">
    <property type="entry name" value="OCTANOYLTRANSFERASE LIPM-RELATED"/>
    <property type="match status" value="1"/>
</dbReference>
<dbReference type="Gene3D" id="3.30.930.10">
    <property type="entry name" value="Bira Bifunctional Protein, Domain 2"/>
    <property type="match status" value="1"/>
</dbReference>
<protein>
    <recommendedName>
        <fullName evidence="1">BPL/LPL catalytic domain-containing protein</fullName>
    </recommendedName>
</protein>
<dbReference type="Proteomes" id="UP000193136">
    <property type="component" value="Unassembled WGS sequence"/>
</dbReference>
<evidence type="ECO:0000259" key="1">
    <source>
        <dbReference type="PROSITE" id="PS51733"/>
    </source>
</evidence>
<dbReference type="AlphaFoldDB" id="A0A1X0Y202"/>
<dbReference type="PROSITE" id="PS51733">
    <property type="entry name" value="BPL_LPL_CATALYTIC"/>
    <property type="match status" value="1"/>
</dbReference>
<dbReference type="CDD" id="cd16443">
    <property type="entry name" value="LplA"/>
    <property type="match status" value="1"/>
</dbReference>
<dbReference type="InterPro" id="IPR004143">
    <property type="entry name" value="BPL_LPL_catalytic"/>
</dbReference>